<keyword evidence="2" id="KW-0732">Signal</keyword>
<dbReference type="OrthoDB" id="4062651at2759"/>
<feature type="transmembrane region" description="Helical" evidence="1">
    <location>
        <begin position="352"/>
        <end position="373"/>
    </location>
</feature>
<evidence type="ECO:0000256" key="2">
    <source>
        <dbReference type="SAM" id="SignalP"/>
    </source>
</evidence>
<dbReference type="RefSeq" id="XP_008618903.1">
    <property type="nucleotide sequence ID" value="XM_008620681.1"/>
</dbReference>
<accession>T0Q2K5</accession>
<dbReference type="eggNOG" id="KOG0192">
    <property type="taxonomic scope" value="Eukaryota"/>
</dbReference>
<evidence type="ECO:0000256" key="1">
    <source>
        <dbReference type="SAM" id="Phobius"/>
    </source>
</evidence>
<keyword evidence="4" id="KW-0418">Kinase</keyword>
<reference evidence="4 5" key="1">
    <citation type="submission" date="2012-04" db="EMBL/GenBank/DDBJ databases">
        <title>The Genome Sequence of Saprolegnia declina VS20.</title>
        <authorList>
            <consortium name="The Broad Institute Genome Sequencing Platform"/>
            <person name="Russ C."/>
            <person name="Nusbaum C."/>
            <person name="Tyler B."/>
            <person name="van West P."/>
            <person name="Dieguez-Uribeondo J."/>
            <person name="de Bruijn I."/>
            <person name="Tripathy S."/>
            <person name="Jiang R."/>
            <person name="Young S.K."/>
            <person name="Zeng Q."/>
            <person name="Gargeya S."/>
            <person name="Fitzgerald M."/>
            <person name="Haas B."/>
            <person name="Abouelleil A."/>
            <person name="Alvarado L."/>
            <person name="Arachchi H.M."/>
            <person name="Berlin A."/>
            <person name="Chapman S.B."/>
            <person name="Goldberg J."/>
            <person name="Griggs A."/>
            <person name="Gujja S."/>
            <person name="Hansen M."/>
            <person name="Howarth C."/>
            <person name="Imamovic A."/>
            <person name="Larimer J."/>
            <person name="McCowen C."/>
            <person name="Montmayeur A."/>
            <person name="Murphy C."/>
            <person name="Neiman D."/>
            <person name="Pearson M."/>
            <person name="Priest M."/>
            <person name="Roberts A."/>
            <person name="Saif S."/>
            <person name="Shea T."/>
            <person name="Sisk P."/>
            <person name="Sykes S."/>
            <person name="Wortman J."/>
            <person name="Nusbaum C."/>
            <person name="Birren B."/>
        </authorList>
    </citation>
    <scope>NUCLEOTIDE SEQUENCE [LARGE SCALE GENOMIC DNA]</scope>
    <source>
        <strain evidence="4 5">VS20</strain>
    </source>
</reference>
<dbReference type="PANTHER" id="PTHR44329">
    <property type="entry name" value="SERINE/THREONINE-PROTEIN KINASE TNNI3K-RELATED"/>
    <property type="match status" value="1"/>
</dbReference>
<dbReference type="Pfam" id="PF00069">
    <property type="entry name" value="Pkinase"/>
    <property type="match status" value="1"/>
</dbReference>
<dbReference type="InterPro" id="IPR001245">
    <property type="entry name" value="Ser-Thr/Tyr_kinase_cat_dom"/>
</dbReference>
<dbReference type="GeneID" id="19955273"/>
<feature type="chain" id="PRO_5004569469" evidence="2">
    <location>
        <begin position="19"/>
        <end position="691"/>
    </location>
</feature>
<dbReference type="Proteomes" id="UP000030762">
    <property type="component" value="Unassembled WGS sequence"/>
</dbReference>
<dbReference type="InterPro" id="IPR008271">
    <property type="entry name" value="Ser/Thr_kinase_AS"/>
</dbReference>
<evidence type="ECO:0000259" key="3">
    <source>
        <dbReference type="PROSITE" id="PS50011"/>
    </source>
</evidence>
<keyword evidence="1" id="KW-0812">Transmembrane</keyword>
<dbReference type="InterPro" id="IPR011009">
    <property type="entry name" value="Kinase-like_dom_sf"/>
</dbReference>
<dbReference type="PROSITE" id="PS50011">
    <property type="entry name" value="PROTEIN_KINASE_DOM"/>
    <property type="match status" value="1"/>
</dbReference>
<name>T0Q2K5_SAPDV</name>
<dbReference type="InterPro" id="IPR051681">
    <property type="entry name" value="Ser/Thr_Kinases-Pseudokinases"/>
</dbReference>
<feature type="domain" description="Protein kinase" evidence="3">
    <location>
        <begin position="423"/>
        <end position="687"/>
    </location>
</feature>
<dbReference type="VEuPathDB" id="FungiDB:SDRG_14546"/>
<organism evidence="4 5">
    <name type="scientific">Saprolegnia diclina (strain VS20)</name>
    <dbReference type="NCBI Taxonomy" id="1156394"/>
    <lineage>
        <taxon>Eukaryota</taxon>
        <taxon>Sar</taxon>
        <taxon>Stramenopiles</taxon>
        <taxon>Oomycota</taxon>
        <taxon>Saprolegniomycetes</taxon>
        <taxon>Saprolegniales</taxon>
        <taxon>Saprolegniaceae</taxon>
        <taxon>Saprolegnia</taxon>
    </lineage>
</organism>
<dbReference type="SUPFAM" id="SSF56112">
    <property type="entry name" value="Protein kinase-like (PK-like)"/>
    <property type="match status" value="1"/>
</dbReference>
<evidence type="ECO:0000313" key="4">
    <source>
        <dbReference type="EMBL" id="EQC27635.1"/>
    </source>
</evidence>
<sequence length="691" mass="75410">MRRSLCLFALCVPVSVTAQSLEAECARYGRNTSSSDWLVYTNDAYCATPAFGCLLNTASCSSANATKAMWGLWSTLALKLPLCNAVGNIASLNASSIWLRDQPSVDMKDAILPSTLNELYIMNTSVHALFDSPRQKSILPEALTTFMAGNAQLGETAATFIWPSGLDRLSLKNVSVNAMPRIVAPVLRELHLENFTSSSKMLDLIPTRSPSLMTLRDDSMTSIVDRNWSGTISLELSDNPNLRTITNLTLSPGLRYLNCSLTSITLYQTSFEAFDRLGYSVPVGDFGLRNPAGVAIDANVPADATACTARNGTVQTLQKLLTSRFNVQICVLPNPPIATPTSVASTSSSNTGLIVGCTVGGVVVLSLLTALLFRRRAKRANTDTTYYDLATYNGTQGTGDYSEMGLNVDDLRMHKLDVGDYVVTAKKPLASGAFGEVWLGAYGNDKVAIKRIKDRRVESVRKFIDEITLMAKMDSDFIVAFVGVGWRRPIEIEVIVEYMDLGDLCNYLRTTSSAQFDWRQKTSTIMSIVRGLVYLHTFEPAIIHRDLKSRNVLLDAKKGTKLTDFGASREASDANMTNGIGTYQWMAPEVIMGTDYTIAADIYSFGVILSELSTHAVPYGDVINPATGRAYTQQAIMAKVTSGELRPTFESVTTPTWVREMGHQCLAASPEDRPTALLLTSMVQRAMSQSV</sequence>
<dbReference type="GO" id="GO:0005524">
    <property type="term" value="F:ATP binding"/>
    <property type="evidence" value="ECO:0007669"/>
    <property type="project" value="InterPro"/>
</dbReference>
<dbReference type="PROSITE" id="PS00108">
    <property type="entry name" value="PROTEIN_KINASE_ST"/>
    <property type="match status" value="1"/>
</dbReference>
<gene>
    <name evidence="4" type="ORF">SDRG_14546</name>
</gene>
<keyword evidence="1" id="KW-1133">Transmembrane helix</keyword>
<protein>
    <submittedName>
        <fullName evidence="4">TKL protein kinase</fullName>
    </submittedName>
</protein>
<dbReference type="Gene3D" id="3.30.200.20">
    <property type="entry name" value="Phosphorylase Kinase, domain 1"/>
    <property type="match status" value="1"/>
</dbReference>
<keyword evidence="1" id="KW-0472">Membrane</keyword>
<dbReference type="EMBL" id="JH767205">
    <property type="protein sequence ID" value="EQC27635.1"/>
    <property type="molecule type" value="Genomic_DNA"/>
</dbReference>
<evidence type="ECO:0000313" key="5">
    <source>
        <dbReference type="Proteomes" id="UP000030762"/>
    </source>
</evidence>
<dbReference type="InterPro" id="IPR000719">
    <property type="entry name" value="Prot_kinase_dom"/>
</dbReference>
<dbReference type="PANTHER" id="PTHR44329:SF214">
    <property type="entry name" value="PROTEIN KINASE DOMAIN-CONTAINING PROTEIN"/>
    <property type="match status" value="1"/>
</dbReference>
<dbReference type="Gene3D" id="1.10.510.10">
    <property type="entry name" value="Transferase(Phosphotransferase) domain 1"/>
    <property type="match status" value="1"/>
</dbReference>
<dbReference type="SMART" id="SM00220">
    <property type="entry name" value="S_TKc"/>
    <property type="match status" value="1"/>
</dbReference>
<feature type="signal peptide" evidence="2">
    <location>
        <begin position="1"/>
        <end position="18"/>
    </location>
</feature>
<keyword evidence="4" id="KW-0808">Transferase</keyword>
<dbReference type="STRING" id="1156394.T0Q2K5"/>
<proteinExistence type="predicted"/>
<dbReference type="PRINTS" id="PR00109">
    <property type="entry name" value="TYRKINASE"/>
</dbReference>
<keyword evidence="5" id="KW-1185">Reference proteome</keyword>
<dbReference type="AlphaFoldDB" id="T0Q2K5"/>
<dbReference type="InParanoid" id="T0Q2K5"/>
<dbReference type="GO" id="GO:0004674">
    <property type="term" value="F:protein serine/threonine kinase activity"/>
    <property type="evidence" value="ECO:0007669"/>
    <property type="project" value="TreeGrafter"/>
</dbReference>